<evidence type="ECO:0000259" key="3">
    <source>
        <dbReference type="Pfam" id="PF21530"/>
    </source>
</evidence>
<organism evidence="4 5">
    <name type="scientific">Tanacetum coccineum</name>
    <dbReference type="NCBI Taxonomy" id="301880"/>
    <lineage>
        <taxon>Eukaryota</taxon>
        <taxon>Viridiplantae</taxon>
        <taxon>Streptophyta</taxon>
        <taxon>Embryophyta</taxon>
        <taxon>Tracheophyta</taxon>
        <taxon>Spermatophyta</taxon>
        <taxon>Magnoliopsida</taxon>
        <taxon>eudicotyledons</taxon>
        <taxon>Gunneridae</taxon>
        <taxon>Pentapetalae</taxon>
        <taxon>asterids</taxon>
        <taxon>campanulids</taxon>
        <taxon>Asterales</taxon>
        <taxon>Asteraceae</taxon>
        <taxon>Asteroideae</taxon>
        <taxon>Anthemideae</taxon>
        <taxon>Anthemidinae</taxon>
        <taxon>Tanacetum</taxon>
    </lineage>
</organism>
<accession>A0ABQ4Z900</accession>
<sequence length="658" mass="74797">MTNFVPAPPTDPPKTLDGSRRWGIRGSHVLFPWDRFEFQKVLPNVRSAHATISSKESHRVAAGSIVGSSQRNQASAFVSNVPNRNNFQRNTQNLNNGPRPNNMNNNRQGGGSGLVCDCGFNGHTVDRCFKIIGYPVDFGKKKSNQSFKGKMFLIIILLGLVHLLGLQMNKWLLLSLSSKTIRMERMCRPIWQDLSLRSVLRTGSQCERLYYYNDQGLKSNHSTFKSMCYLSQHDWHYRLGHPADLVLNVLKKSLQIYNDKNLCCEVCQRAKQTREPFPLSDHVYSSLGDLVHLDLWGPYKVTSSEGFRYFLTVVDDYTRVVWLYLIKSKDEVSHFITIFYNLIENLLMSTWMAFGGNTCDLGSFGEDTDEITNLHQNLEEVLLTERRDSVAGIKRRRRDPSSDGVRDLVTASGLACEALGLLGDDREWETALKEACVSATSEQLRFIILNNCGNSLQSFSLPPPPSDLLERLANRLLMEDRNYNREELIQLKNDSVPRLNADQKAIDDLIINADENSRQELIFLEHLNTLKLPGFPPHHLELKVGAPVMFLRNVNLVGGICNGTRMIVRQLMTKLIEVQIITGTRVEEKVFIHRISLIHSDPNLPFVFKRRQFPIKLCYAMTINKSQGQSLNKISVYLPQLIFGHGKLYVALSRATTP</sequence>
<evidence type="ECO:0000256" key="2">
    <source>
        <dbReference type="SAM" id="Phobius"/>
    </source>
</evidence>
<feature type="region of interest" description="Disordered" evidence="1">
    <location>
        <begin position="1"/>
        <end position="20"/>
    </location>
</feature>
<dbReference type="SUPFAM" id="SSF52540">
    <property type="entry name" value="P-loop containing nucleoside triphosphate hydrolases"/>
    <property type="match status" value="1"/>
</dbReference>
<dbReference type="InterPro" id="IPR036397">
    <property type="entry name" value="RNaseH_sf"/>
</dbReference>
<dbReference type="Gene3D" id="3.40.50.300">
    <property type="entry name" value="P-loop containing nucleotide triphosphate hydrolases"/>
    <property type="match status" value="1"/>
</dbReference>
<comment type="caution">
    <text evidence="4">The sequence shown here is derived from an EMBL/GenBank/DDBJ whole genome shotgun (WGS) entry which is preliminary data.</text>
</comment>
<name>A0ABQ4Z900_9ASTR</name>
<keyword evidence="2" id="KW-1133">Transmembrane helix</keyword>
<dbReference type="Proteomes" id="UP001151760">
    <property type="component" value="Unassembled WGS sequence"/>
</dbReference>
<keyword evidence="2" id="KW-0472">Membrane</keyword>
<reference evidence="4" key="2">
    <citation type="submission" date="2022-01" db="EMBL/GenBank/DDBJ databases">
        <authorList>
            <person name="Yamashiro T."/>
            <person name="Shiraishi A."/>
            <person name="Satake H."/>
            <person name="Nakayama K."/>
        </authorList>
    </citation>
    <scope>NUCLEOTIDE SEQUENCE</scope>
</reference>
<evidence type="ECO:0000313" key="4">
    <source>
        <dbReference type="EMBL" id="GJS85672.1"/>
    </source>
</evidence>
<dbReference type="InterPro" id="IPR049163">
    <property type="entry name" value="Pif1-like_2B_dom"/>
</dbReference>
<feature type="region of interest" description="Disordered" evidence="1">
    <location>
        <begin position="85"/>
        <end position="108"/>
    </location>
</feature>
<evidence type="ECO:0000313" key="5">
    <source>
        <dbReference type="Proteomes" id="UP001151760"/>
    </source>
</evidence>
<dbReference type="Pfam" id="PF21530">
    <property type="entry name" value="Pif1_2B_dom"/>
    <property type="match status" value="1"/>
</dbReference>
<keyword evidence="2" id="KW-0812">Transmembrane</keyword>
<feature type="compositionally biased region" description="Low complexity" evidence="1">
    <location>
        <begin position="85"/>
        <end position="107"/>
    </location>
</feature>
<feature type="compositionally biased region" description="Pro residues" evidence="1">
    <location>
        <begin position="1"/>
        <end position="12"/>
    </location>
</feature>
<dbReference type="InterPro" id="IPR027417">
    <property type="entry name" value="P-loop_NTPase"/>
</dbReference>
<dbReference type="PANTHER" id="PTHR23274:SF51">
    <property type="entry name" value="OS03G0423850 PROTEIN"/>
    <property type="match status" value="1"/>
</dbReference>
<gene>
    <name evidence="4" type="ORF">Tco_0752213</name>
</gene>
<keyword evidence="5" id="KW-1185">Reference proteome</keyword>
<feature type="domain" description="DNA helicase Pif1-like 2B" evidence="3">
    <location>
        <begin position="525"/>
        <end position="571"/>
    </location>
</feature>
<feature type="transmembrane region" description="Helical" evidence="2">
    <location>
        <begin position="151"/>
        <end position="173"/>
    </location>
</feature>
<proteinExistence type="predicted"/>
<dbReference type="PANTHER" id="PTHR23274">
    <property type="entry name" value="DNA HELICASE-RELATED"/>
    <property type="match status" value="1"/>
</dbReference>
<evidence type="ECO:0000256" key="1">
    <source>
        <dbReference type="SAM" id="MobiDB-lite"/>
    </source>
</evidence>
<dbReference type="CDD" id="cd18809">
    <property type="entry name" value="SF1_C_RecD"/>
    <property type="match status" value="1"/>
</dbReference>
<dbReference type="SUPFAM" id="SSF53098">
    <property type="entry name" value="Ribonuclease H-like"/>
    <property type="match status" value="1"/>
</dbReference>
<dbReference type="InterPro" id="IPR012337">
    <property type="entry name" value="RNaseH-like_sf"/>
</dbReference>
<dbReference type="EMBL" id="BQNB010011068">
    <property type="protein sequence ID" value="GJS85672.1"/>
    <property type="molecule type" value="Genomic_DNA"/>
</dbReference>
<dbReference type="Gene3D" id="3.30.420.10">
    <property type="entry name" value="Ribonuclease H-like superfamily/Ribonuclease H"/>
    <property type="match status" value="1"/>
</dbReference>
<protein>
    <submittedName>
        <fullName evidence="4">Ribonuclease H-like domain-containing protein</fullName>
    </submittedName>
</protein>
<reference evidence="4" key="1">
    <citation type="journal article" date="2022" name="Int. J. Mol. Sci.">
        <title>Draft Genome of Tanacetum Coccineum: Genomic Comparison of Closely Related Tanacetum-Family Plants.</title>
        <authorList>
            <person name="Yamashiro T."/>
            <person name="Shiraishi A."/>
            <person name="Nakayama K."/>
            <person name="Satake H."/>
        </authorList>
    </citation>
    <scope>NUCLEOTIDE SEQUENCE</scope>
</reference>